<feature type="signal peptide" evidence="1">
    <location>
        <begin position="1"/>
        <end position="23"/>
    </location>
</feature>
<protein>
    <recommendedName>
        <fullName evidence="2">Protein CPL1-like domain-containing protein</fullName>
    </recommendedName>
</protein>
<evidence type="ECO:0000313" key="3">
    <source>
        <dbReference type="EMBL" id="KZO90787.1"/>
    </source>
</evidence>
<evidence type="ECO:0000259" key="2">
    <source>
        <dbReference type="Pfam" id="PF21671"/>
    </source>
</evidence>
<name>A0A167GQ09_CALVF</name>
<feature type="domain" description="Protein CPL1-like" evidence="2">
    <location>
        <begin position="176"/>
        <end position="238"/>
    </location>
</feature>
<feature type="chain" id="PRO_5007887005" description="Protein CPL1-like domain-containing protein" evidence="1">
    <location>
        <begin position="24"/>
        <end position="254"/>
    </location>
</feature>
<accession>A0A167GQ09</accession>
<dbReference type="PANTHER" id="PTHR35192:SF2">
    <property type="entry name" value="APPLE DOMAIN-CONTAINING PROTEIN"/>
    <property type="match status" value="1"/>
</dbReference>
<organism evidence="3 4">
    <name type="scientific">Calocera viscosa (strain TUFC12733)</name>
    <dbReference type="NCBI Taxonomy" id="1330018"/>
    <lineage>
        <taxon>Eukaryota</taxon>
        <taxon>Fungi</taxon>
        <taxon>Dikarya</taxon>
        <taxon>Basidiomycota</taxon>
        <taxon>Agaricomycotina</taxon>
        <taxon>Dacrymycetes</taxon>
        <taxon>Dacrymycetales</taxon>
        <taxon>Dacrymycetaceae</taxon>
        <taxon>Calocera</taxon>
    </lineage>
</organism>
<dbReference type="AlphaFoldDB" id="A0A167GQ09"/>
<gene>
    <name evidence="3" type="ORF">CALVIDRAFT_602680</name>
</gene>
<dbReference type="InterPro" id="IPR048661">
    <property type="entry name" value="CPL1-like"/>
</dbReference>
<dbReference type="Proteomes" id="UP000076738">
    <property type="component" value="Unassembled WGS sequence"/>
</dbReference>
<sequence length="254" mass="26523">MYTSFRTALLLLAASALVGNARAASVPDDVLEQLAARGETWENIQGRDTNTNHYCYPGSYWQTLYLNYGWCVDCNAGSWCPGGNNAPQNSCPAGTYNNDDGSSSSRDCNSCSAGYYSSAGSTKCTKCPNGQTSNAGSSGCTAINSHHPRAMKTKRGGAECKLGFMSCPILSGRGGVECVNIDSDLESCGGCVGYGGEGTGVDCTSLPGVSSVQCVGGQCIVDSCGHGYTIGEMGTSCVRKEGLLTQVKRIRRRS</sequence>
<dbReference type="PANTHER" id="PTHR35192">
    <property type="entry name" value="PROTEIN, PUTATIVE-RELATED"/>
    <property type="match status" value="1"/>
</dbReference>
<reference evidence="3 4" key="1">
    <citation type="journal article" date="2016" name="Mol. Biol. Evol.">
        <title>Comparative Genomics of Early-Diverging Mushroom-Forming Fungi Provides Insights into the Origins of Lignocellulose Decay Capabilities.</title>
        <authorList>
            <person name="Nagy L.G."/>
            <person name="Riley R."/>
            <person name="Tritt A."/>
            <person name="Adam C."/>
            <person name="Daum C."/>
            <person name="Floudas D."/>
            <person name="Sun H."/>
            <person name="Yadav J.S."/>
            <person name="Pangilinan J."/>
            <person name="Larsson K.H."/>
            <person name="Matsuura K."/>
            <person name="Barry K."/>
            <person name="Labutti K."/>
            <person name="Kuo R."/>
            <person name="Ohm R.A."/>
            <person name="Bhattacharya S.S."/>
            <person name="Shirouzu T."/>
            <person name="Yoshinaga Y."/>
            <person name="Martin F.M."/>
            <person name="Grigoriev I.V."/>
            <person name="Hibbett D.S."/>
        </authorList>
    </citation>
    <scope>NUCLEOTIDE SEQUENCE [LARGE SCALE GENOMIC DNA]</scope>
    <source>
        <strain evidence="3 4">TUFC12733</strain>
    </source>
</reference>
<evidence type="ECO:0000256" key="1">
    <source>
        <dbReference type="SAM" id="SignalP"/>
    </source>
</evidence>
<keyword evidence="1" id="KW-0732">Signal</keyword>
<evidence type="ECO:0000313" key="4">
    <source>
        <dbReference type="Proteomes" id="UP000076738"/>
    </source>
</evidence>
<proteinExistence type="predicted"/>
<dbReference type="OrthoDB" id="439917at2759"/>
<dbReference type="EMBL" id="KV417334">
    <property type="protein sequence ID" value="KZO90787.1"/>
    <property type="molecule type" value="Genomic_DNA"/>
</dbReference>
<dbReference type="Pfam" id="PF21671">
    <property type="entry name" value="CPL1-like"/>
    <property type="match status" value="1"/>
</dbReference>
<dbReference type="InterPro" id="IPR038550">
    <property type="entry name" value="GPCR_3_9-Cys_sf"/>
</dbReference>
<dbReference type="InterPro" id="IPR038955">
    <property type="entry name" value="PriA/CPL1_fungi"/>
</dbReference>
<dbReference type="Gene3D" id="2.10.50.30">
    <property type="entry name" value="GPCR, family 3, nine cysteines domain"/>
    <property type="match status" value="1"/>
</dbReference>
<keyword evidence="4" id="KW-1185">Reference proteome</keyword>